<gene>
    <name evidence="1" type="ORF">E1B28_005229</name>
</gene>
<keyword evidence="2" id="KW-1185">Reference proteome</keyword>
<accession>A0A9P8ADX0</accession>
<evidence type="ECO:0000313" key="1">
    <source>
        <dbReference type="EMBL" id="KAG7097918.1"/>
    </source>
</evidence>
<evidence type="ECO:0000313" key="2">
    <source>
        <dbReference type="Proteomes" id="UP001049176"/>
    </source>
</evidence>
<reference evidence="1" key="1">
    <citation type="journal article" date="2021" name="Genome Biol. Evol.">
        <title>The assembled and annotated genome of the fairy-ring fungus Marasmius oreades.</title>
        <authorList>
            <person name="Hiltunen M."/>
            <person name="Ament-Velasquez S.L."/>
            <person name="Johannesson H."/>
        </authorList>
    </citation>
    <scope>NUCLEOTIDE SEQUENCE</scope>
    <source>
        <strain evidence="1">03SP1</strain>
    </source>
</reference>
<dbReference type="EMBL" id="CM032182">
    <property type="protein sequence ID" value="KAG7097918.1"/>
    <property type="molecule type" value="Genomic_DNA"/>
</dbReference>
<proteinExistence type="predicted"/>
<sequence length="427" mass="49251">MNGTLQAWKKDFRKFYETTYVCFCCLRSIDRADSRNTMKMQLFGINRSSVPLLIFHRELLPLAHFWDGLGDFGRSYACTLARRVWKCRESELWIDPVQGTLIRGVQGPDHDIYHFSLPAVTLPSSVELLLQEDVCFRYFSRLPLDKEFDKRAIDVLHFAFGILGEEIPPIISRPYVLSTKTNSIIAVGSAAAWYGYDGCLDGRVVMPDGKTRFTLTDEGSDLKLYSFGNTHAWMSQASSVFHRLGISLDDNLSSYEFVLPSICFTGSIEDSQRRLEDQPIYFFLHPVPEHGVPTHTWSYDENGEIPIPRHQCKDLGLPTELSTKHVSRRTRRTHRWPSKTYKYIHKWQIARGFDPTTTDFARYLEYPIYEVRPSESGRFEELCAADASEAPHFTGPSLTVMLSDYYSVSRDWFNLVSNHSSPHLRRR</sequence>
<dbReference type="GeneID" id="66074305"/>
<comment type="caution">
    <text evidence="1">The sequence shown here is derived from an EMBL/GenBank/DDBJ whole genome shotgun (WGS) entry which is preliminary data.</text>
</comment>
<organism evidence="1 2">
    <name type="scientific">Marasmius oreades</name>
    <name type="common">fairy-ring Marasmius</name>
    <dbReference type="NCBI Taxonomy" id="181124"/>
    <lineage>
        <taxon>Eukaryota</taxon>
        <taxon>Fungi</taxon>
        <taxon>Dikarya</taxon>
        <taxon>Basidiomycota</taxon>
        <taxon>Agaricomycotina</taxon>
        <taxon>Agaricomycetes</taxon>
        <taxon>Agaricomycetidae</taxon>
        <taxon>Agaricales</taxon>
        <taxon>Marasmiineae</taxon>
        <taxon>Marasmiaceae</taxon>
        <taxon>Marasmius</taxon>
    </lineage>
</organism>
<dbReference type="RefSeq" id="XP_043014388.1">
    <property type="nucleotide sequence ID" value="XM_043149780.1"/>
</dbReference>
<dbReference type="AlphaFoldDB" id="A0A9P8ADX0"/>
<protein>
    <submittedName>
        <fullName evidence="1">Uncharacterized protein</fullName>
    </submittedName>
</protein>
<dbReference type="OrthoDB" id="3045619at2759"/>
<name>A0A9P8ADX0_9AGAR</name>
<dbReference type="KEGG" id="more:E1B28_005229"/>
<dbReference type="Proteomes" id="UP001049176">
    <property type="component" value="Chromosome 2"/>
</dbReference>